<accession>A0A8H7Q9M4</accession>
<keyword evidence="7" id="KW-1185">Reference proteome</keyword>
<dbReference type="OrthoDB" id="1887033at2759"/>
<dbReference type="Gene3D" id="3.20.20.80">
    <property type="entry name" value="Glycosidases"/>
    <property type="match status" value="1"/>
</dbReference>
<proteinExistence type="inferred from homology"/>
<dbReference type="InterPro" id="IPR001547">
    <property type="entry name" value="Glyco_hydro_5"/>
</dbReference>
<evidence type="ECO:0000256" key="4">
    <source>
        <dbReference type="RuleBase" id="RU361153"/>
    </source>
</evidence>
<dbReference type="GO" id="GO:0009986">
    <property type="term" value="C:cell surface"/>
    <property type="evidence" value="ECO:0007669"/>
    <property type="project" value="TreeGrafter"/>
</dbReference>
<dbReference type="EMBL" id="JAEPRA010000001">
    <property type="protein sequence ID" value="KAG2188969.1"/>
    <property type="molecule type" value="Genomic_DNA"/>
</dbReference>
<feature type="domain" description="Glycoside hydrolase family 5" evidence="5">
    <location>
        <begin position="99"/>
        <end position="377"/>
    </location>
</feature>
<dbReference type="InterPro" id="IPR050386">
    <property type="entry name" value="Glycosyl_hydrolase_5"/>
</dbReference>
<dbReference type="PANTHER" id="PTHR31297:SF43">
    <property type="entry name" value="GLUCAN 1,3-BETA-GLUCOSIDASE 3"/>
    <property type="match status" value="1"/>
</dbReference>
<dbReference type="AlphaFoldDB" id="A0A8H7Q9M4"/>
<dbReference type="Proteomes" id="UP000612746">
    <property type="component" value="Unassembled WGS sequence"/>
</dbReference>
<reference evidence="6" key="1">
    <citation type="submission" date="2020-12" db="EMBL/GenBank/DDBJ databases">
        <title>Metabolic potential, ecology and presence of endohyphal bacteria is reflected in genomic diversity of Mucoromycotina.</title>
        <authorList>
            <person name="Muszewska A."/>
            <person name="Okrasinska A."/>
            <person name="Steczkiewicz K."/>
            <person name="Drgas O."/>
            <person name="Orlowska M."/>
            <person name="Perlinska-Lenart U."/>
            <person name="Aleksandrzak-Piekarczyk T."/>
            <person name="Szatraj K."/>
            <person name="Zielenkiewicz U."/>
            <person name="Pilsyk S."/>
            <person name="Malc E."/>
            <person name="Mieczkowski P."/>
            <person name="Kruszewska J.S."/>
            <person name="Biernat P."/>
            <person name="Pawlowska J."/>
        </authorList>
    </citation>
    <scope>NUCLEOTIDE SEQUENCE</scope>
    <source>
        <strain evidence="6">WA0000051536</strain>
    </source>
</reference>
<evidence type="ECO:0000256" key="1">
    <source>
        <dbReference type="ARBA" id="ARBA00005641"/>
    </source>
</evidence>
<evidence type="ECO:0000313" key="6">
    <source>
        <dbReference type="EMBL" id="KAG2188969.1"/>
    </source>
</evidence>
<dbReference type="GO" id="GO:0009251">
    <property type="term" value="P:glucan catabolic process"/>
    <property type="evidence" value="ECO:0007669"/>
    <property type="project" value="TreeGrafter"/>
</dbReference>
<dbReference type="InterPro" id="IPR017853">
    <property type="entry name" value="GH"/>
</dbReference>
<evidence type="ECO:0000313" key="7">
    <source>
        <dbReference type="Proteomes" id="UP000612746"/>
    </source>
</evidence>
<dbReference type="Pfam" id="PF00150">
    <property type="entry name" value="Cellulase"/>
    <property type="match status" value="1"/>
</dbReference>
<evidence type="ECO:0000256" key="2">
    <source>
        <dbReference type="ARBA" id="ARBA00022801"/>
    </source>
</evidence>
<keyword evidence="2 4" id="KW-0378">Hydrolase</keyword>
<dbReference type="PANTHER" id="PTHR31297">
    <property type="entry name" value="GLUCAN ENDO-1,6-BETA-GLUCOSIDASE B"/>
    <property type="match status" value="1"/>
</dbReference>
<sequence>MSHTLKNIWHKVTAPDSPPPSEPLPPSEDQIDIPTFPAYDPVISEIYRHRRHIGVNLGSMFILEKWLCPPALCSWVISKPWDSELDFLDAAGSSLQAREALEEHWRTFITESDFEWMQSIGINAVRVPIGYWVAGQDYMIGDFKKYQGVYDSAWARLLTLIDMAGKHNIGVLIDLHGAPGGQNGDTHCGISTHKAELFNSNHTMDVALQALTRLAKDLAPINHIIGIEVLNEPIDHPELATFYQKAYKAIRSVHPDIVLPIYFGDAWNIKKYSTWLNQSGMKFVVVDTHQYFCHMPADHAKSVEQHIKDVQTNIASQLQFSANNVTGNVIVGEWSVVLNGKSIEKSRRKDAEAMKAFGQAQLNVYDQNCAGWFYWNYRTGDDGWYWSFRYCVRNGIMPSHYHQGQIPPDAVQAVQQQAQEEKDKRMETAFSQHTNYWSNHGLPNCPDFWRFQEGFQAGSTVALRFLANGQGSRIGFKRQLTMEYSDDHLRRHHGSTKSVLWHFEHGFVQGLEAIEQIIQQTIARQ</sequence>
<dbReference type="GO" id="GO:0046557">
    <property type="term" value="F:glucan endo-1,6-beta-glucosidase activity"/>
    <property type="evidence" value="ECO:0007669"/>
    <property type="project" value="TreeGrafter"/>
</dbReference>
<evidence type="ECO:0000256" key="3">
    <source>
        <dbReference type="ARBA" id="ARBA00023295"/>
    </source>
</evidence>
<dbReference type="GO" id="GO:0005576">
    <property type="term" value="C:extracellular region"/>
    <property type="evidence" value="ECO:0007669"/>
    <property type="project" value="TreeGrafter"/>
</dbReference>
<dbReference type="SUPFAM" id="SSF51445">
    <property type="entry name" value="(Trans)glycosidases"/>
    <property type="match status" value="1"/>
</dbReference>
<protein>
    <recommendedName>
        <fullName evidence="5">Glycoside hydrolase family 5 domain-containing protein</fullName>
    </recommendedName>
</protein>
<comment type="caution">
    <text evidence="6">The sequence shown here is derived from an EMBL/GenBank/DDBJ whole genome shotgun (WGS) entry which is preliminary data.</text>
</comment>
<organism evidence="6 7">
    <name type="scientific">Umbelopsis vinacea</name>
    <dbReference type="NCBI Taxonomy" id="44442"/>
    <lineage>
        <taxon>Eukaryota</taxon>
        <taxon>Fungi</taxon>
        <taxon>Fungi incertae sedis</taxon>
        <taxon>Mucoromycota</taxon>
        <taxon>Mucoromycotina</taxon>
        <taxon>Umbelopsidomycetes</taxon>
        <taxon>Umbelopsidales</taxon>
        <taxon>Umbelopsidaceae</taxon>
        <taxon>Umbelopsis</taxon>
    </lineage>
</organism>
<gene>
    <name evidence="6" type="ORF">INT44_004111</name>
</gene>
<evidence type="ECO:0000259" key="5">
    <source>
        <dbReference type="Pfam" id="PF00150"/>
    </source>
</evidence>
<comment type="similarity">
    <text evidence="1 4">Belongs to the glycosyl hydrolase 5 (cellulase A) family.</text>
</comment>
<keyword evidence="3 4" id="KW-0326">Glycosidase</keyword>
<name>A0A8H7Q9M4_9FUNG</name>